<sequence>MSTSETPAFKDHFSGTSAGYASHRPTYPPDLADALAQAAPVTGLAIDVGCGNGQLTRLLAERFERVIGVDASAEQIARATPHPRITYRRAPAEATGAEAGSVDLVVAAQAAHWFDLDAFYAEARRVARPGAAIALVAYATLDLPEDAAANAVVADFYRRVAGPYWPAERAHVEAGYATLPFPFPEIAHAPLAIVVRWPLAALLGYVGTWSALAGLRGAQGEAPIEAFHARLAEAWGDPAVPKAIRWPIALRLGRI</sequence>
<reference evidence="6 7" key="1">
    <citation type="journal article" date="2014" name="Int. J. Syst. Evol. Microbiol.">
        <title>Complete genome sequence of Corynebacterium casei LMG S-19264T (=DSM 44701T), isolated from a smear-ripened cheese.</title>
        <authorList>
            <consortium name="US DOE Joint Genome Institute (JGI-PGF)"/>
            <person name="Walter F."/>
            <person name="Albersmeier A."/>
            <person name="Kalinowski J."/>
            <person name="Ruckert C."/>
        </authorList>
    </citation>
    <scope>NUCLEOTIDE SEQUENCE [LARGE SCALE GENOMIC DNA]</scope>
    <source>
        <strain evidence="6 7">CGMCC 1.9161</strain>
    </source>
</reference>
<evidence type="ECO:0000313" key="7">
    <source>
        <dbReference type="Proteomes" id="UP000600449"/>
    </source>
</evidence>
<dbReference type="InterPro" id="IPR029063">
    <property type="entry name" value="SAM-dependent_MTases_sf"/>
</dbReference>
<dbReference type="Proteomes" id="UP000600449">
    <property type="component" value="Unassembled WGS sequence"/>
</dbReference>
<keyword evidence="3" id="KW-0808">Transferase</keyword>
<accession>A0A917Q8E6</accession>
<protein>
    <recommendedName>
        <fullName evidence="5">Methyltransferase type 11 domain-containing protein</fullName>
    </recommendedName>
</protein>
<dbReference type="AlphaFoldDB" id="A0A917Q8E6"/>
<evidence type="ECO:0000259" key="5">
    <source>
        <dbReference type="Pfam" id="PF08241"/>
    </source>
</evidence>
<evidence type="ECO:0000256" key="4">
    <source>
        <dbReference type="SAM" id="MobiDB-lite"/>
    </source>
</evidence>
<feature type="domain" description="Methyltransferase type 11" evidence="5">
    <location>
        <begin position="46"/>
        <end position="134"/>
    </location>
</feature>
<keyword evidence="2" id="KW-0489">Methyltransferase</keyword>
<dbReference type="PANTHER" id="PTHR44942:SF4">
    <property type="entry name" value="METHYLTRANSFERASE TYPE 11 DOMAIN-CONTAINING PROTEIN"/>
    <property type="match status" value="1"/>
</dbReference>
<keyword evidence="7" id="KW-1185">Reference proteome</keyword>
<evidence type="ECO:0000313" key="6">
    <source>
        <dbReference type="EMBL" id="GGK31654.1"/>
    </source>
</evidence>
<dbReference type="Gene3D" id="3.40.50.150">
    <property type="entry name" value="Vaccinia Virus protein VP39"/>
    <property type="match status" value="1"/>
</dbReference>
<evidence type="ECO:0000256" key="3">
    <source>
        <dbReference type="ARBA" id="ARBA00022679"/>
    </source>
</evidence>
<dbReference type="Pfam" id="PF08241">
    <property type="entry name" value="Methyltransf_11"/>
    <property type="match status" value="1"/>
</dbReference>
<dbReference type="InterPro" id="IPR051052">
    <property type="entry name" value="Diverse_substrate_MTase"/>
</dbReference>
<comment type="similarity">
    <text evidence="1">Belongs to the methyltransferase superfamily.</text>
</comment>
<dbReference type="EMBL" id="BMMF01000004">
    <property type="protein sequence ID" value="GGK31654.1"/>
    <property type="molecule type" value="Genomic_DNA"/>
</dbReference>
<organism evidence="6 7">
    <name type="scientific">Salinarimonas ramus</name>
    <dbReference type="NCBI Taxonomy" id="690164"/>
    <lineage>
        <taxon>Bacteria</taxon>
        <taxon>Pseudomonadati</taxon>
        <taxon>Pseudomonadota</taxon>
        <taxon>Alphaproteobacteria</taxon>
        <taxon>Hyphomicrobiales</taxon>
        <taxon>Salinarimonadaceae</taxon>
        <taxon>Salinarimonas</taxon>
    </lineage>
</organism>
<dbReference type="GO" id="GO:0032259">
    <property type="term" value="P:methylation"/>
    <property type="evidence" value="ECO:0007669"/>
    <property type="project" value="UniProtKB-KW"/>
</dbReference>
<dbReference type="InterPro" id="IPR013216">
    <property type="entry name" value="Methyltransf_11"/>
</dbReference>
<dbReference type="CDD" id="cd02440">
    <property type="entry name" value="AdoMet_MTases"/>
    <property type="match status" value="1"/>
</dbReference>
<evidence type="ECO:0000256" key="1">
    <source>
        <dbReference type="ARBA" id="ARBA00008361"/>
    </source>
</evidence>
<name>A0A917Q8E6_9HYPH</name>
<dbReference type="GO" id="GO:0008757">
    <property type="term" value="F:S-adenosylmethionine-dependent methyltransferase activity"/>
    <property type="evidence" value="ECO:0007669"/>
    <property type="project" value="InterPro"/>
</dbReference>
<evidence type="ECO:0000256" key="2">
    <source>
        <dbReference type="ARBA" id="ARBA00022603"/>
    </source>
</evidence>
<dbReference type="SUPFAM" id="SSF53335">
    <property type="entry name" value="S-adenosyl-L-methionine-dependent methyltransferases"/>
    <property type="match status" value="1"/>
</dbReference>
<proteinExistence type="inferred from homology"/>
<comment type="caution">
    <text evidence="6">The sequence shown here is derived from an EMBL/GenBank/DDBJ whole genome shotgun (WGS) entry which is preliminary data.</text>
</comment>
<feature type="region of interest" description="Disordered" evidence="4">
    <location>
        <begin position="1"/>
        <end position="21"/>
    </location>
</feature>
<dbReference type="PANTHER" id="PTHR44942">
    <property type="entry name" value="METHYLTRANSF_11 DOMAIN-CONTAINING PROTEIN"/>
    <property type="match status" value="1"/>
</dbReference>
<gene>
    <name evidence="6" type="ORF">GCM10011322_17760</name>
</gene>
<dbReference type="RefSeq" id="WP_188911797.1">
    <property type="nucleotide sequence ID" value="NZ_BMMF01000004.1"/>
</dbReference>